<dbReference type="OMA" id="CYISSIR"/>
<dbReference type="RefSeq" id="XP_002637046.1">
    <property type="nucleotide sequence ID" value="XM_002637000.1"/>
</dbReference>
<dbReference type="AlphaFoldDB" id="A8X8V2"/>
<evidence type="ECO:0000256" key="2">
    <source>
        <dbReference type="ARBA" id="ARBA00023180"/>
    </source>
</evidence>
<dbReference type="InParanoid" id="A8X8V2"/>
<dbReference type="CTD" id="8579042"/>
<sequence length="561" mass="63388">FSANKAYVNFTNKIDPADQFAFLETELANAEKCPNRVSENCTSLVHIIAHIAPGAFEKTPNITWFRDEYNEKFLNLTVRYANSIGWMIFGHHHTDTFHLIKDEKENVVQLALMSPAVTPWFSTLPGAGANNPTFRVYETDLYSKIEDIKTYYINLDELNKNASTPFVFEYSFKDAYGITGDITPNAVSDVLEKMKTNDSLFMTYINYNTAFWNPVMPVDEYKGAQLCSMEYADYPRYQTCLSKYEKSAHNDLKLPIFSLLAIFYSEFLLFQCFQKKTRFKFPEIPTSKNSCKSQPQLHKKKKKHAQRAVIINFSQGEKVTEEDVKIELAPFGPVHSVHMCTLDACQAFVTFRNSPEMSARKIVSKLFKLTTGVLFVGDFVWTICKPEEWKKCMETPLDDLDGVENVSSAGQGITVDELTDIFTNFMQHNSSMSPVSVFSNSAQSFSSFSSLSLAKSYGSSSSSHAGSCDSSATITPFSFYPAQKSSGFINLPPPYHILPDTAFFRRTKIVPPPPIKPVSLTQNIMDCYISSIRKGDSELNRSRQTSIGSKMELECNWCNSL</sequence>
<feature type="non-terminal residue" evidence="4">
    <location>
        <position position="561"/>
    </location>
</feature>
<dbReference type="Proteomes" id="UP000008549">
    <property type="component" value="Unassembled WGS sequence"/>
</dbReference>
<gene>
    <name evidence="4 6" type="ORF">CBG09540</name>
    <name evidence="4" type="ORF">CBG_09540</name>
</gene>
<evidence type="ECO:0000259" key="3">
    <source>
        <dbReference type="Pfam" id="PF19272"/>
    </source>
</evidence>
<accession>A8X8V2</accession>
<reference evidence="4 5" key="1">
    <citation type="journal article" date="2003" name="PLoS Biol.">
        <title>The genome sequence of Caenorhabditis briggsae: a platform for comparative genomics.</title>
        <authorList>
            <person name="Stein L.D."/>
            <person name="Bao Z."/>
            <person name="Blasiar D."/>
            <person name="Blumenthal T."/>
            <person name="Brent M.R."/>
            <person name="Chen N."/>
            <person name="Chinwalla A."/>
            <person name="Clarke L."/>
            <person name="Clee C."/>
            <person name="Coghlan A."/>
            <person name="Coulson A."/>
            <person name="D'Eustachio P."/>
            <person name="Fitch D.H."/>
            <person name="Fulton L.A."/>
            <person name="Fulton R.E."/>
            <person name="Griffiths-Jones S."/>
            <person name="Harris T.W."/>
            <person name="Hillier L.W."/>
            <person name="Kamath R."/>
            <person name="Kuwabara P.E."/>
            <person name="Mardis E.R."/>
            <person name="Marra M.A."/>
            <person name="Miner T.L."/>
            <person name="Minx P."/>
            <person name="Mullikin J.C."/>
            <person name="Plumb R.W."/>
            <person name="Rogers J."/>
            <person name="Schein J.E."/>
            <person name="Sohrmann M."/>
            <person name="Spieth J."/>
            <person name="Stajich J.E."/>
            <person name="Wei C."/>
            <person name="Willey D."/>
            <person name="Wilson R.K."/>
            <person name="Durbin R."/>
            <person name="Waterston R.H."/>
        </authorList>
    </citation>
    <scope>NUCLEOTIDE SEQUENCE [LARGE SCALE GENOMIC DNA]</scope>
    <source>
        <strain evidence="4 5">AF16</strain>
    </source>
</reference>
<organism evidence="4 5">
    <name type="scientific">Caenorhabditis briggsae</name>
    <dbReference type="NCBI Taxonomy" id="6238"/>
    <lineage>
        <taxon>Eukaryota</taxon>
        <taxon>Metazoa</taxon>
        <taxon>Ecdysozoa</taxon>
        <taxon>Nematoda</taxon>
        <taxon>Chromadorea</taxon>
        <taxon>Rhabditida</taxon>
        <taxon>Rhabditina</taxon>
        <taxon>Rhabditomorpha</taxon>
        <taxon>Rhabditoidea</taxon>
        <taxon>Rhabditidae</taxon>
        <taxon>Peloderinae</taxon>
        <taxon>Caenorhabditis</taxon>
    </lineage>
</organism>
<dbReference type="PANTHER" id="PTHR10340:SF57">
    <property type="entry name" value="METALLOPHOS DOMAIN-CONTAINING PROTEIN"/>
    <property type="match status" value="1"/>
</dbReference>
<evidence type="ECO:0000256" key="1">
    <source>
        <dbReference type="ARBA" id="ARBA00022801"/>
    </source>
</evidence>
<evidence type="ECO:0000313" key="5">
    <source>
        <dbReference type="Proteomes" id="UP000008549"/>
    </source>
</evidence>
<dbReference type="EMBL" id="HE600998">
    <property type="protein sequence ID" value="CAP29063.1"/>
    <property type="molecule type" value="Genomic_DNA"/>
</dbReference>
<reference evidence="4 5" key="2">
    <citation type="journal article" date="2011" name="PLoS Genet.">
        <title>Caenorhabditis briggsae recombinant inbred line genotypes reveal inter-strain incompatibility and the evolution of recombination.</title>
        <authorList>
            <person name="Ross J.A."/>
            <person name="Koboldt D.C."/>
            <person name="Staisch J.E."/>
            <person name="Chamberlin H.M."/>
            <person name="Gupta B.P."/>
            <person name="Miller R.D."/>
            <person name="Baird S.E."/>
            <person name="Haag E.S."/>
        </authorList>
    </citation>
    <scope>NUCLEOTIDE SEQUENCE [LARGE SCALE GENOMIC DNA]</scope>
    <source>
        <strain evidence="4 5">AF16</strain>
    </source>
</reference>
<name>A8X8V2_CAEBR</name>
<dbReference type="HOGENOM" id="CLU_486259_0_0_1"/>
<dbReference type="InterPro" id="IPR045473">
    <property type="entry name" value="ASM_C"/>
</dbReference>
<protein>
    <submittedName>
        <fullName evidence="4">Protein CBG09540</fullName>
    </submittedName>
</protein>
<feature type="non-terminal residue" evidence="4">
    <location>
        <position position="1"/>
    </location>
</feature>
<feature type="domain" description="Sphingomyelin phosphodiesterase C-terminal" evidence="3">
    <location>
        <begin position="109"/>
        <end position="245"/>
    </location>
</feature>
<dbReference type="Pfam" id="PF19272">
    <property type="entry name" value="ASMase_C"/>
    <property type="match status" value="1"/>
</dbReference>
<keyword evidence="1" id="KW-0378">Hydrolase</keyword>
<evidence type="ECO:0000313" key="4">
    <source>
        <dbReference type="EMBL" id="CAP29063.1"/>
    </source>
</evidence>
<dbReference type="InterPro" id="IPR029052">
    <property type="entry name" value="Metallo-depent_PP-like"/>
</dbReference>
<dbReference type="STRING" id="6238.A8X8V2"/>
<dbReference type="PANTHER" id="PTHR10340">
    <property type="entry name" value="SPHINGOMYELIN PHOSPHODIESTERASE"/>
    <property type="match status" value="1"/>
</dbReference>
<dbReference type="GO" id="GO:0016787">
    <property type="term" value="F:hydrolase activity"/>
    <property type="evidence" value="ECO:0007669"/>
    <property type="project" value="UniProtKB-KW"/>
</dbReference>
<dbReference type="eggNOG" id="KOG3770">
    <property type="taxonomic scope" value="Eukaryota"/>
</dbReference>
<proteinExistence type="predicted"/>
<dbReference type="WormBase" id="CBG09540">
    <property type="protein sequence ID" value="CBP45124"/>
    <property type="gene ID" value="WBGene00031105"/>
</dbReference>
<dbReference type="SUPFAM" id="SSF56300">
    <property type="entry name" value="Metallo-dependent phosphatases"/>
    <property type="match status" value="1"/>
</dbReference>
<dbReference type="GeneID" id="8579042"/>
<keyword evidence="2" id="KW-0325">Glycoprotein</keyword>
<dbReference type="KEGG" id="cbr:CBG_09540"/>
<dbReference type="InterPro" id="IPR012677">
    <property type="entry name" value="Nucleotide-bd_a/b_plait_sf"/>
</dbReference>
<dbReference type="Gene3D" id="3.30.70.330">
    <property type="match status" value="1"/>
</dbReference>
<keyword evidence="5" id="KW-1185">Reference proteome</keyword>
<evidence type="ECO:0000313" key="6">
    <source>
        <dbReference type="WormBase" id="CBG09540"/>
    </source>
</evidence>